<dbReference type="InterPro" id="IPR033411">
    <property type="entry name" value="Ribonuclease_PIN"/>
</dbReference>
<dbReference type="AlphaFoldDB" id="G0V1Z1"/>
<dbReference type="GO" id="GO:0005634">
    <property type="term" value="C:nucleus"/>
    <property type="evidence" value="ECO:0007669"/>
    <property type="project" value="UniProtKB-SubCell"/>
</dbReference>
<feature type="domain" description="Ribonuclease PIN" evidence="12">
    <location>
        <begin position="71"/>
        <end position="157"/>
    </location>
</feature>
<feature type="binding site" evidence="9">
    <location>
        <position position="324"/>
    </location>
    <ligand>
        <name>Zn(2+)</name>
        <dbReference type="ChEBI" id="CHEBI:29105"/>
    </ligand>
</feature>
<dbReference type="InterPro" id="IPR036283">
    <property type="entry name" value="NOB1_Zf-like_sf"/>
</dbReference>
<dbReference type="InterPro" id="IPR017117">
    <property type="entry name" value="Nob1_euk"/>
</dbReference>
<evidence type="ECO:0000256" key="8">
    <source>
        <dbReference type="PIRNR" id="PIRNR037125"/>
    </source>
</evidence>
<feature type="compositionally biased region" description="Acidic residues" evidence="10">
    <location>
        <begin position="219"/>
        <end position="237"/>
    </location>
</feature>
<dbReference type="PANTHER" id="PTHR12814:SF2">
    <property type="entry name" value="RNA-BINDING PROTEIN NOB1"/>
    <property type="match status" value="1"/>
</dbReference>
<evidence type="ECO:0000256" key="7">
    <source>
        <dbReference type="ARBA" id="ARBA00023242"/>
    </source>
</evidence>
<dbReference type="VEuPathDB" id="TriTrypDB:TcIL3000.11.11530"/>
<comment type="similarity">
    <text evidence="2 8">Belongs to the NOB1 family.</text>
</comment>
<reference evidence="13" key="1">
    <citation type="journal article" date="2012" name="Proc. Natl. Acad. Sci. U.S.A.">
        <title>Antigenic diversity is generated by distinct evolutionary mechanisms in African trypanosome species.</title>
        <authorList>
            <person name="Jackson A.P."/>
            <person name="Berry A."/>
            <person name="Aslett M."/>
            <person name="Allison H.C."/>
            <person name="Burton P."/>
            <person name="Vavrova-Anderson J."/>
            <person name="Brown R."/>
            <person name="Browne H."/>
            <person name="Corton N."/>
            <person name="Hauser H."/>
            <person name="Gamble J."/>
            <person name="Gilderthorp R."/>
            <person name="Marcello L."/>
            <person name="McQuillan J."/>
            <person name="Otto T.D."/>
            <person name="Quail M.A."/>
            <person name="Sanders M.J."/>
            <person name="van Tonder A."/>
            <person name="Ginger M.L."/>
            <person name="Field M.C."/>
            <person name="Barry J.D."/>
            <person name="Hertz-Fowler C."/>
            <person name="Berriman M."/>
        </authorList>
    </citation>
    <scope>NUCLEOTIDE SEQUENCE</scope>
    <source>
        <strain evidence="13">IL3000</strain>
    </source>
</reference>
<evidence type="ECO:0000256" key="5">
    <source>
        <dbReference type="ARBA" id="ARBA00022801"/>
    </source>
</evidence>
<feature type="region of interest" description="Disordered" evidence="10">
    <location>
        <begin position="410"/>
        <end position="452"/>
    </location>
</feature>
<comment type="subcellular location">
    <subcellularLocation>
        <location evidence="1">Nucleus</location>
    </subcellularLocation>
</comment>
<protein>
    <submittedName>
        <fullName evidence="13">Uncharacterized protein TCIL3000_11_11530</fullName>
    </submittedName>
</protein>
<dbReference type="GO" id="GO:0004521">
    <property type="term" value="F:RNA endonuclease activity"/>
    <property type="evidence" value="ECO:0007669"/>
    <property type="project" value="UniProtKB-UniRule"/>
</dbReference>
<evidence type="ECO:0000256" key="10">
    <source>
        <dbReference type="SAM" id="MobiDB-lite"/>
    </source>
</evidence>
<evidence type="ECO:0000256" key="6">
    <source>
        <dbReference type="ARBA" id="ARBA00022833"/>
    </source>
</evidence>
<keyword evidence="7 8" id="KW-0539">Nucleus</keyword>
<evidence type="ECO:0000256" key="3">
    <source>
        <dbReference type="ARBA" id="ARBA00022722"/>
    </source>
</evidence>
<evidence type="ECO:0000256" key="4">
    <source>
        <dbReference type="ARBA" id="ARBA00022723"/>
    </source>
</evidence>
<dbReference type="CDD" id="cd09876">
    <property type="entry name" value="PIN_Nob1-like"/>
    <property type="match status" value="1"/>
</dbReference>
<organism evidence="13">
    <name type="scientific">Trypanosoma congolense (strain IL3000)</name>
    <dbReference type="NCBI Taxonomy" id="1068625"/>
    <lineage>
        <taxon>Eukaryota</taxon>
        <taxon>Discoba</taxon>
        <taxon>Euglenozoa</taxon>
        <taxon>Kinetoplastea</taxon>
        <taxon>Metakinetoplastina</taxon>
        <taxon>Trypanosomatida</taxon>
        <taxon>Trypanosomatidae</taxon>
        <taxon>Trypanosoma</taxon>
        <taxon>Nannomonas</taxon>
    </lineage>
</organism>
<dbReference type="InterPro" id="IPR014881">
    <property type="entry name" value="NOB1_Zn-bd"/>
</dbReference>
<dbReference type="Pfam" id="PF17146">
    <property type="entry name" value="PIN_6"/>
    <property type="match status" value="1"/>
</dbReference>
<evidence type="ECO:0000313" key="13">
    <source>
        <dbReference type="EMBL" id="CCC95662.1"/>
    </source>
</evidence>
<keyword evidence="3" id="KW-0540">Nuclease</keyword>
<dbReference type="PIRSF" id="PIRSF037125">
    <property type="entry name" value="D-site_20S_pre-rRNA_nuclease"/>
    <property type="match status" value="1"/>
</dbReference>
<dbReference type="FunFam" id="3.40.50.1010:FF:000090">
    <property type="entry name" value="Nin one binding protein-like protein"/>
    <property type="match status" value="1"/>
</dbReference>
<dbReference type="PANTHER" id="PTHR12814">
    <property type="entry name" value="RNA-BINDING PROTEIN NOB1"/>
    <property type="match status" value="1"/>
</dbReference>
<proteinExistence type="inferred from homology"/>
<dbReference type="SUPFAM" id="SSF144206">
    <property type="entry name" value="NOB1 zinc finger-like"/>
    <property type="match status" value="1"/>
</dbReference>
<feature type="binding site" evidence="9">
    <location>
        <position position="306"/>
    </location>
    <ligand>
        <name>Zn(2+)</name>
        <dbReference type="ChEBI" id="CHEBI:29105"/>
    </ligand>
</feature>
<sequence length="452" mass="49578">MSWAAVAQRTKDVSASPAEPKRVVFAVESATRENNASIGSDDGNKTGSVGRVTAGSDESNFSVPKHEKGLLILDANAFIKNMYLSTDVADVLVTTSQVITEVRDRAARQMLDCLPAHLHVMEPTSKSLKAIIGTAKETGDFGVMSRTDIRLCALALDCCIATGTRLEPIKPRAPVINPDPNDGTLIVEQSDAGNEVGEGEEVVCKENDGSEVNHHDANVDDEENVEEEAEGSDDDNEGWITPENIQFCKAVGDGATSFDTEGRFEGGVACVTSDYAMQNTLLHAGVPIVGPHGMKIRELRQWLLRCTACFTINKDTTRQFCCHCGAGNTLRRVQYVVTRSGERKLLINFRKQISTRGTVFNLPKPRGGRHGTNKWLVLREDQLAHVIRGTTSMKMREKIIAAGGGNKNDDDLAAFGEAPRQRKRNPDQPRVFSSYPKFNVNERRKLRAARRK</sequence>
<dbReference type="InterPro" id="IPR039907">
    <property type="entry name" value="NOB1"/>
</dbReference>
<feature type="binding site" evidence="9">
    <location>
        <position position="321"/>
    </location>
    <ligand>
        <name>Zn(2+)</name>
        <dbReference type="ChEBI" id="CHEBI:29105"/>
    </ligand>
</feature>
<dbReference type="Gene3D" id="6.20.210.10">
    <property type="entry name" value="Nin one binding (NOB1), Zn-ribbon-like"/>
    <property type="match status" value="1"/>
</dbReference>
<keyword evidence="6 8" id="KW-0862">Zinc</keyword>
<name>G0V1Z1_TRYCI</name>
<feature type="binding site" evidence="9">
    <location>
        <position position="309"/>
    </location>
    <ligand>
        <name>Zn(2+)</name>
        <dbReference type="ChEBI" id="CHEBI:29105"/>
    </ligand>
</feature>
<keyword evidence="4 8" id="KW-0479">Metal-binding</keyword>
<dbReference type="Gene3D" id="3.40.50.1010">
    <property type="entry name" value="5'-nuclease"/>
    <property type="match status" value="1"/>
</dbReference>
<dbReference type="GO" id="GO:0046872">
    <property type="term" value="F:metal ion binding"/>
    <property type="evidence" value="ECO:0007669"/>
    <property type="project" value="UniProtKB-UniRule"/>
</dbReference>
<evidence type="ECO:0000256" key="9">
    <source>
        <dbReference type="PIRSR" id="PIRSR037125-1"/>
    </source>
</evidence>
<keyword evidence="5" id="KW-0378">Hydrolase</keyword>
<accession>G0V1Z1</accession>
<gene>
    <name evidence="13" type="ORF">TCIL3000_11_11530</name>
</gene>
<feature type="compositionally biased region" description="Basic and acidic residues" evidence="10">
    <location>
        <begin position="208"/>
        <end position="218"/>
    </location>
</feature>
<evidence type="ECO:0000259" key="11">
    <source>
        <dbReference type="Pfam" id="PF08772"/>
    </source>
</evidence>
<feature type="region of interest" description="Disordered" evidence="10">
    <location>
        <begin position="33"/>
        <end position="58"/>
    </location>
</feature>
<dbReference type="GO" id="GO:0016787">
    <property type="term" value="F:hydrolase activity"/>
    <property type="evidence" value="ECO:0007669"/>
    <property type="project" value="UniProtKB-KW"/>
</dbReference>
<dbReference type="Pfam" id="PF08772">
    <property type="entry name" value="Zn_ribbon_NOB1"/>
    <property type="match status" value="1"/>
</dbReference>
<evidence type="ECO:0000256" key="1">
    <source>
        <dbReference type="ARBA" id="ARBA00004123"/>
    </source>
</evidence>
<evidence type="ECO:0000256" key="2">
    <source>
        <dbReference type="ARBA" id="ARBA00005858"/>
    </source>
</evidence>
<dbReference type="GO" id="GO:0030490">
    <property type="term" value="P:maturation of SSU-rRNA"/>
    <property type="evidence" value="ECO:0007669"/>
    <property type="project" value="TreeGrafter"/>
</dbReference>
<dbReference type="EMBL" id="HE575324">
    <property type="protein sequence ID" value="CCC95662.1"/>
    <property type="molecule type" value="Genomic_DNA"/>
</dbReference>
<evidence type="ECO:0000259" key="12">
    <source>
        <dbReference type="Pfam" id="PF17146"/>
    </source>
</evidence>
<feature type="domain" description="Nin one binding (NOB1) Zn-ribbon-like" evidence="11">
    <location>
        <begin position="296"/>
        <end position="368"/>
    </location>
</feature>
<dbReference type="GO" id="GO:0030688">
    <property type="term" value="C:preribosome, small subunit precursor"/>
    <property type="evidence" value="ECO:0007669"/>
    <property type="project" value="TreeGrafter"/>
</dbReference>
<feature type="region of interest" description="Disordered" evidence="10">
    <location>
        <begin position="208"/>
        <end position="237"/>
    </location>
</feature>